<feature type="active site" description="Proton donor" evidence="9">
    <location>
        <position position="139"/>
    </location>
</feature>
<dbReference type="CDD" id="cd02274">
    <property type="entry name" value="DHDPR_N"/>
    <property type="match status" value="1"/>
</dbReference>
<dbReference type="SUPFAM" id="SSF51735">
    <property type="entry name" value="NAD(P)-binding Rossmann-fold domains"/>
    <property type="match status" value="1"/>
</dbReference>
<evidence type="ECO:0000256" key="4">
    <source>
        <dbReference type="ARBA" id="ARBA00022857"/>
    </source>
</evidence>
<evidence type="ECO:0000256" key="10">
    <source>
        <dbReference type="NCBIfam" id="TIGR00036"/>
    </source>
</evidence>
<dbReference type="Pfam" id="PF05173">
    <property type="entry name" value="DapB_C"/>
    <property type="match status" value="1"/>
</dbReference>
<dbReference type="GO" id="GO:0005829">
    <property type="term" value="C:cytosol"/>
    <property type="evidence" value="ECO:0007669"/>
    <property type="project" value="TreeGrafter"/>
</dbReference>
<dbReference type="GO" id="GO:0016726">
    <property type="term" value="F:oxidoreductase activity, acting on CH or CH2 groups, NAD or NADP as acceptor"/>
    <property type="evidence" value="ECO:0007669"/>
    <property type="project" value="UniProtKB-UniRule"/>
</dbReference>
<evidence type="ECO:0000256" key="9">
    <source>
        <dbReference type="HAMAP-Rule" id="MF_00102"/>
    </source>
</evidence>
<dbReference type="InterPro" id="IPR022663">
    <property type="entry name" value="DapB_C"/>
</dbReference>
<dbReference type="FunFam" id="3.30.360.10:FF:000009">
    <property type="entry name" value="4-hydroxy-tetrahydrodipicolinate reductase"/>
    <property type="match status" value="1"/>
</dbReference>
<dbReference type="GO" id="GO:0019877">
    <property type="term" value="P:diaminopimelate biosynthetic process"/>
    <property type="evidence" value="ECO:0007669"/>
    <property type="project" value="UniProtKB-UniRule"/>
</dbReference>
<comment type="subcellular location">
    <subcellularLocation>
        <location evidence="9">Cytoplasm</location>
    </subcellularLocation>
</comment>
<dbReference type="Proteomes" id="UP000184128">
    <property type="component" value="Unassembled WGS sequence"/>
</dbReference>
<keyword evidence="5 9" id="KW-0220">Diaminopimelate biosynthesis</keyword>
<comment type="similarity">
    <text evidence="1 9">Belongs to the DapB family.</text>
</comment>
<dbReference type="Gene3D" id="3.40.50.720">
    <property type="entry name" value="NAD(P)-binding Rossmann-like Domain"/>
    <property type="match status" value="1"/>
</dbReference>
<keyword evidence="8 9" id="KW-0457">Lysine biosynthesis</keyword>
<comment type="catalytic activity">
    <reaction evidence="9">
        <text>(S)-2,3,4,5-tetrahydrodipicolinate + NAD(+) + H2O = (2S,4S)-4-hydroxy-2,3,4,5-tetrahydrodipicolinate + NADH + H(+)</text>
        <dbReference type="Rhea" id="RHEA:35323"/>
        <dbReference type="ChEBI" id="CHEBI:15377"/>
        <dbReference type="ChEBI" id="CHEBI:15378"/>
        <dbReference type="ChEBI" id="CHEBI:16845"/>
        <dbReference type="ChEBI" id="CHEBI:57540"/>
        <dbReference type="ChEBI" id="CHEBI:57945"/>
        <dbReference type="ChEBI" id="CHEBI:67139"/>
        <dbReference type="EC" id="1.17.1.8"/>
    </reaction>
</comment>
<keyword evidence="2 9" id="KW-0963">Cytoplasm</keyword>
<dbReference type="Gene3D" id="3.30.360.10">
    <property type="entry name" value="Dihydrodipicolinate Reductase, domain 2"/>
    <property type="match status" value="1"/>
</dbReference>
<reference evidence="13 14" key="1">
    <citation type="submission" date="2016-11" db="EMBL/GenBank/DDBJ databases">
        <authorList>
            <person name="Jaros S."/>
            <person name="Januszkiewicz K."/>
            <person name="Wedrychowicz H."/>
        </authorList>
    </citation>
    <scope>NUCLEOTIDE SEQUENCE [LARGE SCALE GENOMIC DNA]</scope>
    <source>
        <strain evidence="13 14">DSM 15692</strain>
    </source>
</reference>
<dbReference type="STRING" id="1121025.SAMN02745249_01166"/>
<dbReference type="RefSeq" id="WP_073297693.1">
    <property type="nucleotide sequence ID" value="NZ_FQUF01000015.1"/>
</dbReference>
<proteinExistence type="inferred from homology"/>
<dbReference type="GO" id="GO:0051287">
    <property type="term" value="F:NAD binding"/>
    <property type="evidence" value="ECO:0007669"/>
    <property type="project" value="UniProtKB-UniRule"/>
</dbReference>
<dbReference type="GO" id="GO:0008839">
    <property type="term" value="F:4-hydroxy-tetrahydrodipicolinate reductase"/>
    <property type="evidence" value="ECO:0007669"/>
    <property type="project" value="UniProtKB-UniRule"/>
</dbReference>
<dbReference type="NCBIfam" id="TIGR00036">
    <property type="entry name" value="dapB"/>
    <property type="match status" value="1"/>
</dbReference>
<evidence type="ECO:0000256" key="8">
    <source>
        <dbReference type="ARBA" id="ARBA00023154"/>
    </source>
</evidence>
<evidence type="ECO:0000313" key="14">
    <source>
        <dbReference type="Proteomes" id="UP000184128"/>
    </source>
</evidence>
<dbReference type="Pfam" id="PF01113">
    <property type="entry name" value="DapB_N"/>
    <property type="match status" value="1"/>
</dbReference>
<dbReference type="InterPro" id="IPR000846">
    <property type="entry name" value="DapB_N"/>
</dbReference>
<dbReference type="PANTHER" id="PTHR20836">
    <property type="entry name" value="DIHYDRODIPICOLINATE REDUCTASE"/>
    <property type="match status" value="1"/>
</dbReference>
<comment type="pathway">
    <text evidence="9">Amino-acid biosynthesis; L-lysine biosynthesis via DAP pathway; (S)-tetrahydrodipicolinate from L-aspartate: step 4/4.</text>
</comment>
<dbReference type="PANTHER" id="PTHR20836:SF7">
    <property type="entry name" value="4-HYDROXY-TETRAHYDRODIPICOLINATE REDUCTASE"/>
    <property type="match status" value="1"/>
</dbReference>
<comment type="caution">
    <text evidence="9">Was originally thought to be a dihydrodipicolinate reductase (DHDPR), catalyzing the conversion of dihydrodipicolinate to tetrahydrodipicolinate. However, it was shown in E.coli that the substrate of the enzymatic reaction is not dihydrodipicolinate (DHDP) but in fact (2S,4S)-4-hydroxy-2,3,4,5-tetrahydrodipicolinic acid (HTPA), the product released by the DapA-catalyzed reaction.</text>
</comment>
<dbReference type="UniPathway" id="UPA00034">
    <property type="reaction ID" value="UER00018"/>
</dbReference>
<gene>
    <name evidence="9" type="primary">dapB</name>
    <name evidence="13" type="ORF">SAMN02745249_01166</name>
</gene>
<keyword evidence="6 9" id="KW-0560">Oxidoreductase</keyword>
<feature type="binding site" evidence="9">
    <location>
        <position position="136"/>
    </location>
    <ligand>
        <name>(S)-2,3,4,5-tetrahydrodipicolinate</name>
        <dbReference type="ChEBI" id="CHEBI:16845"/>
    </ligand>
</feature>
<feature type="binding site" evidence="9">
    <location>
        <begin position="103"/>
        <end position="106"/>
    </location>
    <ligand>
        <name>NAD(+)</name>
        <dbReference type="ChEBI" id="CHEBI:57540"/>
    </ligand>
</feature>
<dbReference type="EMBL" id="FQUF01000015">
    <property type="protein sequence ID" value="SHE79577.1"/>
    <property type="molecule type" value="Genomic_DNA"/>
</dbReference>
<protein>
    <recommendedName>
        <fullName evidence="9 10">4-hydroxy-tetrahydrodipicolinate reductase</fullName>
        <shortName evidence="9">HTPA reductase</shortName>
        <ecNumber evidence="9 10">1.17.1.8</ecNumber>
    </recommendedName>
</protein>
<keyword evidence="4 9" id="KW-0521">NADP</keyword>
<evidence type="ECO:0000259" key="11">
    <source>
        <dbReference type="Pfam" id="PF01113"/>
    </source>
</evidence>
<feature type="domain" description="Dihydrodipicolinate reductase N-terminal" evidence="11">
    <location>
        <begin position="1"/>
        <end position="106"/>
    </location>
</feature>
<evidence type="ECO:0000256" key="5">
    <source>
        <dbReference type="ARBA" id="ARBA00022915"/>
    </source>
</evidence>
<dbReference type="PROSITE" id="PS01298">
    <property type="entry name" value="DAPB"/>
    <property type="match status" value="1"/>
</dbReference>
<evidence type="ECO:0000256" key="6">
    <source>
        <dbReference type="ARBA" id="ARBA00023002"/>
    </source>
</evidence>
<comment type="function">
    <text evidence="9">Catalyzes the conversion of 4-hydroxy-tetrahydrodipicolinate (HTPA) to tetrahydrodipicolinate.</text>
</comment>
<feature type="domain" description="Dihydrodipicolinate reductase C-terminal" evidence="12">
    <location>
        <begin position="109"/>
        <end position="241"/>
    </location>
</feature>
<dbReference type="InterPro" id="IPR022664">
    <property type="entry name" value="DapB_N_CS"/>
</dbReference>
<dbReference type="EC" id="1.17.1.8" evidence="9 10"/>
<evidence type="ECO:0000256" key="2">
    <source>
        <dbReference type="ARBA" id="ARBA00022490"/>
    </source>
</evidence>
<feature type="binding site" evidence="9">
    <location>
        <begin position="79"/>
        <end position="81"/>
    </location>
    <ligand>
        <name>NAD(+)</name>
        <dbReference type="ChEBI" id="CHEBI:57540"/>
    </ligand>
</feature>
<dbReference type="AlphaFoldDB" id="A0A1M4WEG4"/>
<evidence type="ECO:0000313" key="13">
    <source>
        <dbReference type="EMBL" id="SHE79577.1"/>
    </source>
</evidence>
<dbReference type="InterPro" id="IPR023940">
    <property type="entry name" value="DHDPR_bac"/>
</dbReference>
<dbReference type="InterPro" id="IPR036291">
    <property type="entry name" value="NAD(P)-bd_dom_sf"/>
</dbReference>
<evidence type="ECO:0000259" key="12">
    <source>
        <dbReference type="Pfam" id="PF05173"/>
    </source>
</evidence>
<evidence type="ECO:0000256" key="1">
    <source>
        <dbReference type="ARBA" id="ARBA00006642"/>
    </source>
</evidence>
<comment type="subunit">
    <text evidence="9">Homotetramer.</text>
</comment>
<name>A0A1M4WEG4_9LACT</name>
<keyword evidence="3 9" id="KW-0028">Amino-acid biosynthesis</keyword>
<organism evidence="13 14">
    <name type="scientific">Atopostipes suicloacalis DSM 15692</name>
    <dbReference type="NCBI Taxonomy" id="1121025"/>
    <lineage>
        <taxon>Bacteria</taxon>
        <taxon>Bacillati</taxon>
        <taxon>Bacillota</taxon>
        <taxon>Bacilli</taxon>
        <taxon>Lactobacillales</taxon>
        <taxon>Carnobacteriaceae</taxon>
        <taxon>Atopostipes</taxon>
    </lineage>
</organism>
<dbReference type="OrthoDB" id="9790352at2"/>
<keyword evidence="14" id="KW-1185">Reference proteome</keyword>
<keyword evidence="7 9" id="KW-0520">NAD</keyword>
<feature type="binding site" evidence="9">
    <location>
        <begin position="145"/>
        <end position="146"/>
    </location>
    <ligand>
        <name>(S)-2,3,4,5-tetrahydrodipicolinate</name>
        <dbReference type="ChEBI" id="CHEBI:16845"/>
    </ligand>
</feature>
<evidence type="ECO:0000256" key="7">
    <source>
        <dbReference type="ARBA" id="ARBA00023027"/>
    </source>
</evidence>
<dbReference type="PIRSF" id="PIRSF000161">
    <property type="entry name" value="DHPR"/>
    <property type="match status" value="1"/>
</dbReference>
<accession>A0A1M4WEG4</accession>
<evidence type="ECO:0000256" key="3">
    <source>
        <dbReference type="ARBA" id="ARBA00022605"/>
    </source>
</evidence>
<comment type="catalytic activity">
    <reaction evidence="9">
        <text>(S)-2,3,4,5-tetrahydrodipicolinate + NADP(+) + H2O = (2S,4S)-4-hydroxy-2,3,4,5-tetrahydrodipicolinate + NADPH + H(+)</text>
        <dbReference type="Rhea" id="RHEA:35331"/>
        <dbReference type="ChEBI" id="CHEBI:15377"/>
        <dbReference type="ChEBI" id="CHEBI:15378"/>
        <dbReference type="ChEBI" id="CHEBI:16845"/>
        <dbReference type="ChEBI" id="CHEBI:57783"/>
        <dbReference type="ChEBI" id="CHEBI:58349"/>
        <dbReference type="ChEBI" id="CHEBI:67139"/>
        <dbReference type="EC" id="1.17.1.8"/>
    </reaction>
</comment>
<sequence>MKIILVGYGAMGQRVAALSKERGYKIEAVMVPEGEETPYLTVHSFKEFPEADVVIDFSHPNLTLEMLETEEMTLPLIIATTGEKEKIIEKAKRKAEKQPVFFSPNMSYGVHVMTKLVALATELLDDYDIELLEKHHNQKVDAPSGTLNLLLDTIKEVPNRRDAKAVYNRHEKLEKRKENQIGVSSVRAGTIVGEHDVFFAALDEEITISHRAQSKDIFANGALQVAPKLLDKEPGFYTFDNL</sequence>
<comment type="caution">
    <text evidence="9">Lacks conserved residue(s) required for the propagation of feature annotation.</text>
</comment>
<dbReference type="HAMAP" id="MF_00102">
    <property type="entry name" value="DapB"/>
    <property type="match status" value="1"/>
</dbReference>
<feature type="active site" description="Proton donor/acceptor" evidence="9">
    <location>
        <position position="135"/>
    </location>
</feature>
<dbReference type="GO" id="GO:0009089">
    <property type="term" value="P:lysine biosynthetic process via diaminopimelate"/>
    <property type="evidence" value="ECO:0007669"/>
    <property type="project" value="UniProtKB-UniRule"/>
</dbReference>
<dbReference type="GO" id="GO:0050661">
    <property type="term" value="F:NADP binding"/>
    <property type="evidence" value="ECO:0007669"/>
    <property type="project" value="UniProtKB-UniRule"/>
</dbReference>
<dbReference type="SUPFAM" id="SSF55347">
    <property type="entry name" value="Glyceraldehyde-3-phosphate dehydrogenase-like, C-terminal domain"/>
    <property type="match status" value="1"/>
</dbReference>